<organism evidence="7 8">
    <name type="scientific">Galemys pyrenaicus</name>
    <name type="common">Iberian desman</name>
    <name type="synonym">Pyrenean desman</name>
    <dbReference type="NCBI Taxonomy" id="202257"/>
    <lineage>
        <taxon>Eukaryota</taxon>
        <taxon>Metazoa</taxon>
        <taxon>Chordata</taxon>
        <taxon>Craniata</taxon>
        <taxon>Vertebrata</taxon>
        <taxon>Euteleostomi</taxon>
        <taxon>Mammalia</taxon>
        <taxon>Eutheria</taxon>
        <taxon>Laurasiatheria</taxon>
        <taxon>Eulipotyphla</taxon>
        <taxon>Talpidae</taxon>
        <taxon>Galemys</taxon>
    </lineage>
</organism>
<feature type="region of interest" description="Disordered" evidence="5">
    <location>
        <begin position="996"/>
        <end position="1033"/>
    </location>
</feature>
<dbReference type="GO" id="GO:0031267">
    <property type="term" value="F:small GTPase binding"/>
    <property type="evidence" value="ECO:0007669"/>
    <property type="project" value="TreeGrafter"/>
</dbReference>
<feature type="non-terminal residue" evidence="7">
    <location>
        <position position="1"/>
    </location>
</feature>
<feature type="region of interest" description="Disordered" evidence="5">
    <location>
        <begin position="1050"/>
        <end position="1070"/>
    </location>
</feature>
<dbReference type="InterPro" id="IPR000237">
    <property type="entry name" value="GRIP_dom"/>
</dbReference>
<feature type="compositionally biased region" description="Polar residues" evidence="5">
    <location>
        <begin position="447"/>
        <end position="460"/>
    </location>
</feature>
<evidence type="ECO:0000313" key="7">
    <source>
        <dbReference type="EMBL" id="KAG8513528.1"/>
    </source>
</evidence>
<dbReference type="Proteomes" id="UP000700334">
    <property type="component" value="Unassembled WGS sequence"/>
</dbReference>
<feature type="compositionally biased region" description="Polar residues" evidence="5">
    <location>
        <begin position="481"/>
        <end position="500"/>
    </location>
</feature>
<comment type="subcellular location">
    <subcellularLocation>
        <location evidence="1">Golgi apparatus</location>
    </subcellularLocation>
</comment>
<feature type="compositionally biased region" description="Basic and acidic residues" evidence="5">
    <location>
        <begin position="432"/>
        <end position="446"/>
    </location>
</feature>
<dbReference type="GO" id="GO:0005794">
    <property type="term" value="C:Golgi apparatus"/>
    <property type="evidence" value="ECO:0007669"/>
    <property type="project" value="UniProtKB-SubCell"/>
</dbReference>
<feature type="compositionally biased region" description="Polar residues" evidence="5">
    <location>
        <begin position="1006"/>
        <end position="1033"/>
    </location>
</feature>
<dbReference type="PANTHER" id="PTHR18921:SF2">
    <property type="entry name" value="THYROID RECEPTOR-INTERACTING PROTEIN 11"/>
    <property type="match status" value="1"/>
</dbReference>
<dbReference type="AlphaFoldDB" id="A0A8J6A3E7"/>
<evidence type="ECO:0000256" key="3">
    <source>
        <dbReference type="ARBA" id="ARBA00023054"/>
    </source>
</evidence>
<feature type="domain" description="GRIP" evidence="6">
    <location>
        <begin position="951"/>
        <end position="1000"/>
    </location>
</feature>
<keyword evidence="2" id="KW-0333">Golgi apparatus</keyword>
<name>A0A8J6A3E7_GALPY</name>
<feature type="region of interest" description="Disordered" evidence="5">
    <location>
        <begin position="397"/>
        <end position="500"/>
    </location>
</feature>
<feature type="compositionally biased region" description="Low complexity" evidence="5">
    <location>
        <begin position="25"/>
        <end position="38"/>
    </location>
</feature>
<feature type="region of interest" description="Disordered" evidence="5">
    <location>
        <begin position="671"/>
        <end position="695"/>
    </location>
</feature>
<accession>A0A8J6A3E7</accession>
<feature type="compositionally biased region" description="Basic and acidic residues" evidence="5">
    <location>
        <begin position="399"/>
        <end position="418"/>
    </location>
</feature>
<feature type="coiled-coil region" evidence="4">
    <location>
        <begin position="337"/>
        <end position="371"/>
    </location>
</feature>
<keyword evidence="8" id="KW-1185">Reference proteome</keyword>
<proteinExistence type="predicted"/>
<comment type="caution">
    <text evidence="7">The sequence shown here is derived from an EMBL/GenBank/DDBJ whole genome shotgun (WGS) entry which is preliminary data.</text>
</comment>
<evidence type="ECO:0000256" key="5">
    <source>
        <dbReference type="SAM" id="MobiDB-lite"/>
    </source>
</evidence>
<dbReference type="GO" id="GO:0007030">
    <property type="term" value="P:Golgi organization"/>
    <property type="evidence" value="ECO:0007669"/>
    <property type="project" value="TreeGrafter"/>
</dbReference>
<evidence type="ECO:0000256" key="4">
    <source>
        <dbReference type="SAM" id="Coils"/>
    </source>
</evidence>
<feature type="coiled-coil region" evidence="4">
    <location>
        <begin position="910"/>
        <end position="944"/>
    </location>
</feature>
<feature type="region of interest" description="Disordered" evidence="5">
    <location>
        <begin position="1"/>
        <end position="93"/>
    </location>
</feature>
<keyword evidence="3 4" id="KW-0175">Coiled coil</keyword>
<evidence type="ECO:0000313" key="8">
    <source>
        <dbReference type="Proteomes" id="UP000700334"/>
    </source>
</evidence>
<dbReference type="OrthoDB" id="9807940at2759"/>
<gene>
    <name evidence="7" type="ORF">J0S82_012841</name>
</gene>
<evidence type="ECO:0000256" key="1">
    <source>
        <dbReference type="ARBA" id="ARBA00004555"/>
    </source>
</evidence>
<dbReference type="GO" id="GO:0006888">
    <property type="term" value="P:endoplasmic reticulum to Golgi vesicle-mediated transport"/>
    <property type="evidence" value="ECO:0007669"/>
    <property type="project" value="TreeGrafter"/>
</dbReference>
<keyword evidence="7" id="KW-0675">Receptor</keyword>
<feature type="compositionally biased region" description="Basic and acidic residues" evidence="5">
    <location>
        <begin position="464"/>
        <end position="480"/>
    </location>
</feature>
<dbReference type="PANTHER" id="PTHR18921">
    <property type="entry name" value="MYOSIN HEAVY CHAIN - RELATED"/>
    <property type="match status" value="1"/>
</dbReference>
<evidence type="ECO:0000256" key="2">
    <source>
        <dbReference type="ARBA" id="ARBA00023034"/>
    </source>
</evidence>
<dbReference type="PROSITE" id="PS50913">
    <property type="entry name" value="GRIP"/>
    <property type="match status" value="1"/>
</dbReference>
<feature type="compositionally biased region" description="Basic and acidic residues" evidence="5">
    <location>
        <begin position="671"/>
        <end position="694"/>
    </location>
</feature>
<sequence length="1144" mass="128859">GAAQRDPAAEEFRVLAPPGHDCRAARGPRAPAQPLPAGRCGGDPPGGARPEGAGDSLPGLVSNTRGQSRHKEDSRWGAPGRAEPPTPGQGLALAAGRLGRVPGTSWRMKALVQSKLNINCLNLTMQKLEDETHPPLKDWLNQSQKYNLNTQQDNCNYKEHSKQNEVCKVRNDLTYSLNKQNEVCKVRNDLTYSLNKQNEVGEVRNTLTYSLNEDVSKDDLFKEKKAEDRHLNQLLSKLEQLSKNSQVVLGFKMKSEKLFYTYKELRLMLEKVIIWNHQGSLDKSTAMEIIQMKTGQWKAELSEIEKGLWEVMKMSEQTVKELSGKCNSDSFPVWQEQKELIRMNQEKDLEIAKLKKNIERIEIEHKTTKEILSSHLEEWKQMAPLLKEKEFFMNKGISKPKEELEHSETSRKNEEDIIKVTNTSTTSVAAEEAPRERSGPGEKPRYSDTSQATGTSTTSVAAEEAPRERSGPGEKPRYSDTSRQNQTLQHTIEATDSSTNSIMEENSLNELGQLVTGQLCFPKDLLLGKHDLLLTQPSTESPLTAEPEDLNSSPSASSKLLQEEVEVLRKSIQEKDATVQKLQEELQKLSDSITTTSELEREQHKQNNSQIKRLKEKHKALQNLLEEKDLLIKAKNNDLLSLRENLSSQVNENEIYKQAVINLKERVSNFETESGKQKQENEKLKASSKEKEGEVQALQDTNVKLSQLLRELESQYLPVKKVLEQLMKEDEKGKTGDLNQLLNKITLMQEKILLLQKEKDEVIIVLKNKQLEIDALQSEVQSLSKKESQLNQELVRCQKQTGESQYSSISQGQDADEREANLRMKIVQLEEKLHSSFTATEDANQQAKILQDQLNVTSKLKDEIAAQLSTCQEQEKQCTRALTDLKVVLAESMEKTEHLKGKAASLQGHLDQANADLQLKEGQVEELKKQNEVIKEMLDEVQKKWMDLIIRSDKKVDKSLMRKLFLDYFRTQKDERQEVLQQIGSTLGLQKEEMDSLLQGDPGGINRTTTGQFGSQNVPNTPQKPNESSTQKNSFSQLFVQFMQSETHESLAAPNSSAHCKTPDSAGKKKIMKKEPPTFKQTLNSTPPKMRASTVVSLVSPPGYEAGGSGNLLYNVANAFPTYTHLLLSPSKKAGVAQKDSTKL</sequence>
<feature type="region of interest" description="Disordered" evidence="5">
    <location>
        <begin position="593"/>
        <end position="612"/>
    </location>
</feature>
<protein>
    <submittedName>
        <fullName evidence="7">Thyroid receptor-interacting protein 11</fullName>
    </submittedName>
</protein>
<evidence type="ECO:0000259" key="6">
    <source>
        <dbReference type="PROSITE" id="PS50913"/>
    </source>
</evidence>
<dbReference type="EMBL" id="JAGFMF010011768">
    <property type="protein sequence ID" value="KAG8513528.1"/>
    <property type="molecule type" value="Genomic_DNA"/>
</dbReference>
<reference evidence="7" key="1">
    <citation type="journal article" date="2021" name="Evol. Appl.">
        <title>The genome of the Pyrenean desman and the effects of bottlenecks and inbreeding on the genomic landscape of an endangered species.</title>
        <authorList>
            <person name="Escoda L."/>
            <person name="Castresana J."/>
        </authorList>
    </citation>
    <scope>NUCLEOTIDE SEQUENCE</scope>
    <source>
        <strain evidence="7">IBE-C5619</strain>
    </source>
</reference>